<dbReference type="InterPro" id="IPR010987">
    <property type="entry name" value="Glutathione-S-Trfase_C-like"/>
</dbReference>
<dbReference type="STRING" id="398673.A0A2P4ZMW3"/>
<dbReference type="SFLD" id="SFLDG01151">
    <property type="entry name" value="Main.2:_Nu-like"/>
    <property type="match status" value="1"/>
</dbReference>
<organism evidence="6 7">
    <name type="scientific">Trichoderma gamsii</name>
    <dbReference type="NCBI Taxonomy" id="398673"/>
    <lineage>
        <taxon>Eukaryota</taxon>
        <taxon>Fungi</taxon>
        <taxon>Dikarya</taxon>
        <taxon>Ascomycota</taxon>
        <taxon>Pezizomycotina</taxon>
        <taxon>Sordariomycetes</taxon>
        <taxon>Hypocreomycetidae</taxon>
        <taxon>Hypocreales</taxon>
        <taxon>Hypocreaceae</taxon>
        <taxon>Trichoderma</taxon>
    </lineage>
</organism>
<evidence type="ECO:0000259" key="4">
    <source>
        <dbReference type="PROSITE" id="PS50404"/>
    </source>
</evidence>
<dbReference type="PANTHER" id="PTHR44051:SF6">
    <property type="entry name" value="GLUTATHIONE S-TRANSFERASE II"/>
    <property type="match status" value="1"/>
</dbReference>
<dbReference type="PANTHER" id="PTHR44051">
    <property type="entry name" value="GLUTATHIONE S-TRANSFERASE-RELATED"/>
    <property type="match status" value="1"/>
</dbReference>
<dbReference type="InterPro" id="IPR036282">
    <property type="entry name" value="Glutathione-S-Trfase_C_sf"/>
</dbReference>
<evidence type="ECO:0000256" key="2">
    <source>
        <dbReference type="RuleBase" id="RU003494"/>
    </source>
</evidence>
<comment type="caution">
    <text evidence="6">The sequence shown here is derived from an EMBL/GenBank/DDBJ whole genome shotgun (WGS) entry which is preliminary data.</text>
</comment>
<dbReference type="InterPro" id="IPR004045">
    <property type="entry name" value="Glutathione_S-Trfase_N"/>
</dbReference>
<evidence type="ECO:0000256" key="3">
    <source>
        <dbReference type="SAM" id="SignalP"/>
    </source>
</evidence>
<evidence type="ECO:0000313" key="6">
    <source>
        <dbReference type="EMBL" id="PON25635.1"/>
    </source>
</evidence>
<name>A0A2P4ZMW3_9HYPO</name>
<feature type="signal peptide" evidence="3">
    <location>
        <begin position="1"/>
        <end position="20"/>
    </location>
</feature>
<evidence type="ECO:0000256" key="1">
    <source>
        <dbReference type="ARBA" id="ARBA00007409"/>
    </source>
</evidence>
<dbReference type="PROSITE" id="PS50404">
    <property type="entry name" value="GST_NTER"/>
    <property type="match status" value="1"/>
</dbReference>
<feature type="chain" id="PRO_5015163568" description="Glutathione S-transferase II" evidence="3">
    <location>
        <begin position="21"/>
        <end position="303"/>
    </location>
</feature>
<feature type="domain" description="GST C-terminal" evidence="5">
    <location>
        <begin position="143"/>
        <end position="267"/>
    </location>
</feature>
<feature type="domain" description="GST N-terminal" evidence="4">
    <location>
        <begin position="48"/>
        <end position="136"/>
    </location>
</feature>
<dbReference type="SFLD" id="SFLDG00358">
    <property type="entry name" value="Main_(cytGST)"/>
    <property type="match status" value="1"/>
</dbReference>
<dbReference type="InterPro" id="IPR004046">
    <property type="entry name" value="GST_C"/>
</dbReference>
<dbReference type="SUPFAM" id="SSF47616">
    <property type="entry name" value="GST C-terminal domain-like"/>
    <property type="match status" value="1"/>
</dbReference>
<dbReference type="InterPro" id="IPR036249">
    <property type="entry name" value="Thioredoxin-like_sf"/>
</dbReference>
<keyword evidence="3" id="KW-0732">Signal</keyword>
<keyword evidence="7" id="KW-1185">Reference proteome</keyword>
<evidence type="ECO:0000259" key="5">
    <source>
        <dbReference type="PROSITE" id="PS50405"/>
    </source>
</evidence>
<dbReference type="Pfam" id="PF02798">
    <property type="entry name" value="GST_N"/>
    <property type="match status" value="1"/>
</dbReference>
<dbReference type="PROSITE" id="PS50405">
    <property type="entry name" value="GST_CTER"/>
    <property type="match status" value="1"/>
</dbReference>
<reference evidence="6 7" key="1">
    <citation type="journal article" date="2016" name="Genome Announc.">
        <title>Draft Whole-Genome Sequence of Trichoderma gamsii T6085, a Promising Biocontrol Agent of Fusarium Head Blight on Wheat.</title>
        <authorList>
            <person name="Baroncelli R."/>
            <person name="Zapparata A."/>
            <person name="Piaggeschi G."/>
            <person name="Sarrocco S."/>
            <person name="Vannacci G."/>
        </authorList>
    </citation>
    <scope>NUCLEOTIDE SEQUENCE [LARGE SCALE GENOMIC DNA]</scope>
    <source>
        <strain evidence="6 7">T6085</strain>
    </source>
</reference>
<evidence type="ECO:0000313" key="7">
    <source>
        <dbReference type="Proteomes" id="UP000054821"/>
    </source>
</evidence>
<dbReference type="GeneID" id="29982921"/>
<dbReference type="Gene3D" id="1.20.1050.10">
    <property type="match status" value="1"/>
</dbReference>
<dbReference type="Proteomes" id="UP000054821">
    <property type="component" value="Unassembled WGS sequence"/>
</dbReference>
<dbReference type="Pfam" id="PF00043">
    <property type="entry name" value="GST_C"/>
    <property type="match status" value="1"/>
</dbReference>
<proteinExistence type="inferred from homology"/>
<dbReference type="RefSeq" id="XP_018663955.1">
    <property type="nucleotide sequence ID" value="XM_018802838.1"/>
</dbReference>
<dbReference type="CDD" id="cd03048">
    <property type="entry name" value="GST_N_Ure2p_like"/>
    <property type="match status" value="1"/>
</dbReference>
<dbReference type="SUPFAM" id="SSF52833">
    <property type="entry name" value="Thioredoxin-like"/>
    <property type="match status" value="1"/>
</dbReference>
<dbReference type="InterPro" id="IPR040079">
    <property type="entry name" value="Glutathione_S-Trfase"/>
</dbReference>
<dbReference type="Gene3D" id="3.40.30.10">
    <property type="entry name" value="Glutaredoxin"/>
    <property type="match status" value="1"/>
</dbReference>
<gene>
    <name evidence="6" type="ORF">TGAM01_v205520</name>
</gene>
<sequence>MAFSLSNLLNFTSTLLLTLSDPLQQLFTAPNNASSASMAAKPTGLLATKGIELLTWGTPNGVKASILLEELKEAYGLEYTWQGLNIGTNVQKEPWFTAINPNGRIPAIVDHDNKGLAVFEGNAILGYLTRRYDTKNLFSWPVDSDDYTRAESWIGFQHGGIGPMQGQAGHFVRFAKEKVPYGMQRYVGETERLYGILDNRLKDRDYLVGEGRGKYSIADIAFVGWVNGLELSTTTSHDLFPNVKAWLLRLWDRPAVQRGFAVPNPPMLDPRKGPSPEQAAAIAEAKKLVDAAKEQFGYKYTSP</sequence>
<dbReference type="EMBL" id="JPDN02000017">
    <property type="protein sequence ID" value="PON25635.1"/>
    <property type="molecule type" value="Genomic_DNA"/>
</dbReference>
<protein>
    <recommendedName>
        <fullName evidence="8">Glutathione S-transferase II</fullName>
    </recommendedName>
</protein>
<dbReference type="SFLD" id="SFLDS00019">
    <property type="entry name" value="Glutathione_Transferase_(cytos"/>
    <property type="match status" value="1"/>
</dbReference>
<accession>A0A2P4ZMW3</accession>
<comment type="similarity">
    <text evidence="1 2">Belongs to the GST superfamily.</text>
</comment>
<dbReference type="AlphaFoldDB" id="A0A2P4ZMW3"/>
<evidence type="ECO:0008006" key="8">
    <source>
        <dbReference type="Google" id="ProtNLM"/>
    </source>
</evidence>